<proteinExistence type="predicted"/>
<feature type="compositionally biased region" description="Basic residues" evidence="1">
    <location>
        <begin position="134"/>
        <end position="154"/>
    </location>
</feature>
<sequence length="262" mass="29950">MISNDLFREDPDFWIRLVERNIPTRLFDKGTTSEDVILKRLKLSSSSQIAIQPSERKLKPNEVVITIVMHIPGTRCYGEEMELVTDVPASKLAYQLSEYLNVPVRHVIVAVKMLDKYEWAVIPTDHASESPTKKTNKSVSKKGKKNTLKKKLSKSPKESIQIKHGDLIGVKIIPEEDASSFQLYLSDFDTEDDILMRKKLKELREKSQDLQRSQNDSFENEDHFEDTVETSSPVVSTNNEERSLKIHVDNFSQSSDLNVSLS</sequence>
<reference evidence="2" key="2">
    <citation type="submission" date="2025-08" db="UniProtKB">
        <authorList>
            <consortium name="Ensembl"/>
        </authorList>
    </citation>
    <scope>IDENTIFICATION</scope>
</reference>
<dbReference type="InParanoid" id="H2Z539"/>
<reference evidence="3" key="1">
    <citation type="submission" date="2003-08" db="EMBL/GenBank/DDBJ databases">
        <authorList>
            <person name="Birren B."/>
            <person name="Nusbaum C."/>
            <person name="Abebe A."/>
            <person name="Abouelleil A."/>
            <person name="Adekoya E."/>
            <person name="Ait-zahra M."/>
            <person name="Allen N."/>
            <person name="Allen T."/>
            <person name="An P."/>
            <person name="Anderson M."/>
            <person name="Anderson S."/>
            <person name="Arachchi H."/>
            <person name="Armbruster J."/>
            <person name="Bachantsang P."/>
            <person name="Baldwin J."/>
            <person name="Barry A."/>
            <person name="Bayul T."/>
            <person name="Blitshsteyn B."/>
            <person name="Bloom T."/>
            <person name="Blye J."/>
            <person name="Boguslavskiy L."/>
            <person name="Borowsky M."/>
            <person name="Boukhgalter B."/>
            <person name="Brunache A."/>
            <person name="Butler J."/>
            <person name="Calixte N."/>
            <person name="Calvo S."/>
            <person name="Camarata J."/>
            <person name="Campo K."/>
            <person name="Chang J."/>
            <person name="Cheshatsang Y."/>
            <person name="Citroen M."/>
            <person name="Collymore A."/>
            <person name="Considine T."/>
            <person name="Cook A."/>
            <person name="Cooke P."/>
            <person name="Corum B."/>
            <person name="Cuomo C."/>
            <person name="David R."/>
            <person name="Dawoe T."/>
            <person name="Degray S."/>
            <person name="Dodge S."/>
            <person name="Dooley K."/>
            <person name="Dorje P."/>
            <person name="Dorjee K."/>
            <person name="Dorris L."/>
            <person name="Duffey N."/>
            <person name="Dupes A."/>
            <person name="Elkins T."/>
            <person name="Engels R."/>
            <person name="Erickson J."/>
            <person name="Farina A."/>
            <person name="Faro S."/>
            <person name="Ferreira P."/>
            <person name="Fischer H."/>
            <person name="Fitzgerald M."/>
            <person name="Foley K."/>
            <person name="Gage D."/>
            <person name="Galagan J."/>
            <person name="Gearin G."/>
            <person name="Gnerre S."/>
            <person name="Gnirke A."/>
            <person name="Goyette A."/>
            <person name="Graham J."/>
            <person name="Grandbois E."/>
            <person name="Gyaltsen K."/>
            <person name="Hafez N."/>
            <person name="Hagopian D."/>
            <person name="Hagos B."/>
            <person name="Hall J."/>
            <person name="Hatcher B."/>
            <person name="Heller A."/>
            <person name="Higgins H."/>
            <person name="Honan T."/>
            <person name="Horn A."/>
            <person name="Houde N."/>
            <person name="Hughes L."/>
            <person name="Hulme W."/>
            <person name="Husby E."/>
            <person name="Iliev I."/>
            <person name="Jaffe D."/>
            <person name="Jones C."/>
            <person name="Kamal M."/>
            <person name="Kamat A."/>
            <person name="Kamvysselis M."/>
            <person name="Karlsson E."/>
            <person name="Kells C."/>
            <person name="Kieu A."/>
            <person name="Kisner P."/>
            <person name="Kodira C."/>
            <person name="Kulbokas E."/>
            <person name="Labutti K."/>
            <person name="Lama D."/>
            <person name="Landers T."/>
            <person name="Leger J."/>
            <person name="Levine S."/>
            <person name="Lewis D."/>
            <person name="Lewis T."/>
            <person name="Lindblad-toh K."/>
            <person name="Liu X."/>
            <person name="Lokyitsang T."/>
            <person name="Lokyitsang Y."/>
            <person name="Lucien O."/>
            <person name="Lui A."/>
            <person name="Ma L.J."/>
            <person name="Mabbitt R."/>
            <person name="Macdonald J."/>
            <person name="Maclean C."/>
            <person name="Major J."/>
            <person name="Manning J."/>
            <person name="Marabella R."/>
            <person name="Maru K."/>
            <person name="Matthews C."/>
            <person name="Mauceli E."/>
            <person name="Mccarthy M."/>
            <person name="Mcdonough S."/>
            <person name="Mcghee T."/>
            <person name="Meldrim J."/>
            <person name="Meneus L."/>
            <person name="Mesirov J."/>
            <person name="Mihalev A."/>
            <person name="Mihova T."/>
            <person name="Mikkelsen T."/>
            <person name="Mlenga V."/>
            <person name="Moru K."/>
            <person name="Mozes J."/>
            <person name="Mulrain L."/>
            <person name="Munson G."/>
            <person name="Naylor J."/>
            <person name="Newes C."/>
            <person name="Nguyen C."/>
            <person name="Nguyen N."/>
            <person name="Nguyen T."/>
            <person name="Nicol R."/>
            <person name="Nielsen C."/>
            <person name="Nizzari M."/>
            <person name="Norbu C."/>
            <person name="Norbu N."/>
            <person name="O'donnell P."/>
            <person name="Okoawo O."/>
            <person name="O'leary S."/>
            <person name="Omotosho B."/>
            <person name="O'neill K."/>
            <person name="Osman S."/>
            <person name="Parker S."/>
            <person name="Perrin D."/>
            <person name="Phunkhang P."/>
            <person name="Piqani B."/>
            <person name="Purcell S."/>
            <person name="Rachupka T."/>
            <person name="Ramasamy U."/>
            <person name="Rameau R."/>
            <person name="Ray V."/>
            <person name="Raymond C."/>
            <person name="Retta R."/>
            <person name="Richardson S."/>
            <person name="Rise C."/>
            <person name="Rodriguez J."/>
            <person name="Rogers J."/>
            <person name="Rogov P."/>
            <person name="Rutman M."/>
            <person name="Schupbach R."/>
            <person name="Seaman C."/>
            <person name="Settipalli S."/>
            <person name="Sharpe T."/>
            <person name="Sheridan J."/>
            <person name="Sherpa N."/>
            <person name="Shi J."/>
            <person name="Smirnov S."/>
            <person name="Smith C."/>
            <person name="Sougnez C."/>
            <person name="Spencer B."/>
            <person name="Stalker J."/>
            <person name="Stange-thomann N."/>
            <person name="Stavropoulos S."/>
            <person name="Stetson K."/>
            <person name="Stone C."/>
            <person name="Stone S."/>
            <person name="Stubbs M."/>
            <person name="Talamas J."/>
            <person name="Tchuinga P."/>
            <person name="Tenzing P."/>
            <person name="Tesfaye S."/>
            <person name="Theodore J."/>
            <person name="Thoulutsang Y."/>
            <person name="Topham K."/>
            <person name="Towey S."/>
            <person name="Tsamla T."/>
            <person name="Tsomo N."/>
            <person name="Vallee D."/>
            <person name="Vassiliev H."/>
            <person name="Venkataraman V."/>
            <person name="Vinson J."/>
            <person name="Vo A."/>
            <person name="Wade C."/>
            <person name="Wang S."/>
            <person name="Wangchuk T."/>
            <person name="Wangdi T."/>
            <person name="Whittaker C."/>
            <person name="Wilkinson J."/>
            <person name="Wu Y."/>
            <person name="Wyman D."/>
            <person name="Yadav S."/>
            <person name="Yang S."/>
            <person name="Yang X."/>
            <person name="Yeager S."/>
            <person name="Yee E."/>
            <person name="Young G."/>
            <person name="Zainoun J."/>
            <person name="Zembeck L."/>
            <person name="Zimmer A."/>
            <person name="Zody M."/>
            <person name="Lander E."/>
        </authorList>
    </citation>
    <scope>NUCLEOTIDE SEQUENCE [LARGE SCALE GENOMIC DNA]</scope>
</reference>
<evidence type="ECO:0000256" key="1">
    <source>
        <dbReference type="SAM" id="MobiDB-lite"/>
    </source>
</evidence>
<name>H2Z539_CIOSA</name>
<dbReference type="Ensembl" id="ENSCSAVT00000012849.1">
    <property type="protein sequence ID" value="ENSCSAVP00000012701.1"/>
    <property type="gene ID" value="ENSCSAVG00000007459.1"/>
</dbReference>
<protein>
    <submittedName>
        <fullName evidence="2">Uncharacterized protein</fullName>
    </submittedName>
</protein>
<dbReference type="HOGENOM" id="CLU_1061548_0_0_1"/>
<dbReference type="AlphaFoldDB" id="H2Z539"/>
<keyword evidence="3" id="KW-1185">Reference proteome</keyword>
<evidence type="ECO:0000313" key="3">
    <source>
        <dbReference type="Proteomes" id="UP000007875"/>
    </source>
</evidence>
<feature type="region of interest" description="Disordered" evidence="1">
    <location>
        <begin position="205"/>
        <end position="243"/>
    </location>
</feature>
<feature type="region of interest" description="Disordered" evidence="1">
    <location>
        <begin position="127"/>
        <end position="157"/>
    </location>
</feature>
<dbReference type="Proteomes" id="UP000007875">
    <property type="component" value="Unassembled WGS sequence"/>
</dbReference>
<accession>H2Z539</accession>
<reference evidence="2" key="3">
    <citation type="submission" date="2025-09" db="UniProtKB">
        <authorList>
            <consortium name="Ensembl"/>
        </authorList>
    </citation>
    <scope>IDENTIFICATION</scope>
</reference>
<feature type="compositionally biased region" description="Polar residues" evidence="1">
    <location>
        <begin position="229"/>
        <end position="238"/>
    </location>
</feature>
<organism evidence="2 3">
    <name type="scientific">Ciona savignyi</name>
    <name type="common">Pacific transparent sea squirt</name>
    <dbReference type="NCBI Taxonomy" id="51511"/>
    <lineage>
        <taxon>Eukaryota</taxon>
        <taxon>Metazoa</taxon>
        <taxon>Chordata</taxon>
        <taxon>Tunicata</taxon>
        <taxon>Ascidiacea</taxon>
        <taxon>Phlebobranchia</taxon>
        <taxon>Cionidae</taxon>
        <taxon>Ciona</taxon>
    </lineage>
</organism>
<dbReference type="STRING" id="51511.ENSCSAVP00000012701"/>
<evidence type="ECO:0000313" key="2">
    <source>
        <dbReference type="Ensembl" id="ENSCSAVP00000012701.1"/>
    </source>
</evidence>
<feature type="compositionally biased region" description="Acidic residues" evidence="1">
    <location>
        <begin position="218"/>
        <end position="228"/>
    </location>
</feature>